<dbReference type="AlphaFoldDB" id="A0A1G7THU6"/>
<evidence type="ECO:0000256" key="4">
    <source>
        <dbReference type="ARBA" id="ARBA00023163"/>
    </source>
</evidence>
<evidence type="ECO:0000256" key="1">
    <source>
        <dbReference type="ARBA" id="ARBA00022679"/>
    </source>
</evidence>
<evidence type="ECO:0000259" key="6">
    <source>
        <dbReference type="PROSITE" id="PS51099"/>
    </source>
</evidence>
<dbReference type="PROSITE" id="PS51372">
    <property type="entry name" value="PRD_2"/>
    <property type="match status" value="2"/>
</dbReference>
<dbReference type="CDD" id="cd05568">
    <property type="entry name" value="PTS_IIB_bgl_like"/>
    <property type="match status" value="1"/>
</dbReference>
<dbReference type="EMBL" id="FNBS01000065">
    <property type="protein sequence ID" value="SDG34682.1"/>
    <property type="molecule type" value="Genomic_DNA"/>
</dbReference>
<dbReference type="SUPFAM" id="SSF52794">
    <property type="entry name" value="PTS system IIB component-like"/>
    <property type="match status" value="1"/>
</dbReference>
<dbReference type="PANTHER" id="PTHR30185:SF18">
    <property type="entry name" value="TRANSCRIPTIONAL REGULATOR MTLR"/>
    <property type="match status" value="1"/>
</dbReference>
<dbReference type="Pfam" id="PF00359">
    <property type="entry name" value="PTS_EIIA_2"/>
    <property type="match status" value="1"/>
</dbReference>
<evidence type="ECO:0000259" key="5">
    <source>
        <dbReference type="PROSITE" id="PS51094"/>
    </source>
</evidence>
<evidence type="ECO:0000256" key="3">
    <source>
        <dbReference type="ARBA" id="ARBA00023015"/>
    </source>
</evidence>
<keyword evidence="4" id="KW-0804">Transcription</keyword>
<dbReference type="RefSeq" id="WP_004400220.1">
    <property type="nucleotide sequence ID" value="NZ_FNBS01000065.1"/>
</dbReference>
<keyword evidence="2" id="KW-0677">Repeat</keyword>
<dbReference type="InterPro" id="IPR036095">
    <property type="entry name" value="PTS_EIIB-like_sf"/>
</dbReference>
<dbReference type="GO" id="GO:0009401">
    <property type="term" value="P:phosphoenolpyruvate-dependent sugar phosphotransferase system"/>
    <property type="evidence" value="ECO:0007669"/>
    <property type="project" value="InterPro"/>
</dbReference>
<dbReference type="InterPro" id="IPR036634">
    <property type="entry name" value="PRD_sf"/>
</dbReference>
<dbReference type="InterPro" id="IPR013196">
    <property type="entry name" value="HTH_11"/>
</dbReference>
<dbReference type="SUPFAM" id="SSF63520">
    <property type="entry name" value="PTS-regulatory domain, PRD"/>
    <property type="match status" value="2"/>
</dbReference>
<dbReference type="Gene3D" id="1.10.10.10">
    <property type="entry name" value="Winged helix-like DNA-binding domain superfamily/Winged helix DNA-binding domain"/>
    <property type="match status" value="2"/>
</dbReference>
<accession>A0A1G7THU6</accession>
<dbReference type="Proteomes" id="UP000183404">
    <property type="component" value="Unassembled WGS sequence"/>
</dbReference>
<dbReference type="InterPro" id="IPR036388">
    <property type="entry name" value="WH-like_DNA-bd_sf"/>
</dbReference>
<dbReference type="GO" id="GO:0008982">
    <property type="term" value="F:protein-N(PI)-phosphohistidine-sugar phosphotransferase activity"/>
    <property type="evidence" value="ECO:0007669"/>
    <property type="project" value="InterPro"/>
</dbReference>
<dbReference type="PANTHER" id="PTHR30185">
    <property type="entry name" value="CRYPTIC BETA-GLUCOSIDE BGL OPERON ANTITERMINATOR"/>
    <property type="match status" value="1"/>
</dbReference>
<dbReference type="InterPro" id="IPR016152">
    <property type="entry name" value="PTrfase/Anion_transptr"/>
</dbReference>
<proteinExistence type="predicted"/>
<feature type="domain" description="PTS EIIA type-2" evidence="5">
    <location>
        <begin position="564"/>
        <end position="707"/>
    </location>
</feature>
<dbReference type="Pfam" id="PF08279">
    <property type="entry name" value="HTH_11"/>
    <property type="match status" value="2"/>
</dbReference>
<dbReference type="PROSITE" id="PS51099">
    <property type="entry name" value="PTS_EIIB_TYPE_2"/>
    <property type="match status" value="1"/>
</dbReference>
<feature type="domain" description="PRD" evidence="7">
    <location>
        <begin position="207"/>
        <end position="312"/>
    </location>
</feature>
<sequence>MKEVIIITLNERCTQILIKLINSNAPIKISDLAKIFNVSSRTIRYDLDTIDEFLKYNNLPQLMRKPNVGVKFSELLEHRNKVLSLLDNLNIYYYNLSQKERVNIILSELIQQKDYITINSIADKLMVSRSTIIKDLKDVREWLTRHGLQLKSAPKYGIKVVGDEKQLRRAAIELLTEVIDIDKALDIVKSPIYTRSSVGIDKQITKLFEDIDIPYIEECIQIAERELETVFSDAAFSGLVIHIAIAIKRIQLGKDIIMPKEELKALEITKEFAVASNIAKMLEDHFKVSIPHDEIGYITVHLLGSNVTKTRPYADENWVGYQLLTEKIIRNVSTKIHQDLSGDRQLFEGLLDHLRPTVYRLKHGLKLKNPILDEIKANYKELFEIVKESLKPLEDYTGKALNDEEIGYFAIHFGAAIERLKVTKAAKPNILVVCGTGIGTAKLLSSRLQLVFDVNIVDTVAYHQVKDILKEKNVDLIVSTVPIQYEGIKTIEVNPLLTEKDIELLKNLVIKPKVQHTVIDDLIKIIEKHCVIGNRKKLMEDLSKFLNIASYENTRGVVQPVLKDILTENTIKLNVEAKDWEEAVRIGGELLEKSGAIEPRYIDAMINTVKEIGPYIVIAPGIAMPHARPEAGAKKIGMSLITLKNPVNFGNKENDPVKIVVSLCAIDHSSHLKALSELVELLGDEKFVSLLATAERKEEVLEYIRKYKKGGEEIA</sequence>
<organism evidence="8 9">
    <name type="scientific">Thermoanaerobacter thermohydrosulfuricus</name>
    <name type="common">Clostridium thermohydrosulfuricum</name>
    <dbReference type="NCBI Taxonomy" id="1516"/>
    <lineage>
        <taxon>Bacteria</taxon>
        <taxon>Bacillati</taxon>
        <taxon>Bacillota</taxon>
        <taxon>Clostridia</taxon>
        <taxon>Thermoanaerobacterales</taxon>
        <taxon>Thermoanaerobacteraceae</taxon>
        <taxon>Thermoanaerobacter</taxon>
    </lineage>
</organism>
<feature type="domain" description="PTS EIIB type-2" evidence="6">
    <location>
        <begin position="428"/>
        <end position="517"/>
    </location>
</feature>
<dbReference type="InterPro" id="IPR013011">
    <property type="entry name" value="PTS_EIIB_2"/>
</dbReference>
<dbReference type="Gene3D" id="3.40.50.2300">
    <property type="match status" value="1"/>
</dbReference>
<dbReference type="InterPro" id="IPR011608">
    <property type="entry name" value="PRD"/>
</dbReference>
<dbReference type="SUPFAM" id="SSF46785">
    <property type="entry name" value="Winged helix' DNA-binding domain"/>
    <property type="match status" value="2"/>
</dbReference>
<keyword evidence="1" id="KW-0808">Transferase</keyword>
<dbReference type="PROSITE" id="PS00372">
    <property type="entry name" value="PTS_EIIA_TYPE_2_HIS"/>
    <property type="match status" value="1"/>
</dbReference>
<dbReference type="GO" id="GO:0006355">
    <property type="term" value="P:regulation of DNA-templated transcription"/>
    <property type="evidence" value="ECO:0007669"/>
    <property type="project" value="InterPro"/>
</dbReference>
<dbReference type="InterPro" id="IPR002178">
    <property type="entry name" value="PTS_EIIA_type-2_dom"/>
</dbReference>
<evidence type="ECO:0000259" key="7">
    <source>
        <dbReference type="PROSITE" id="PS51372"/>
    </source>
</evidence>
<dbReference type="Pfam" id="PF02302">
    <property type="entry name" value="PTS_IIB"/>
    <property type="match status" value="1"/>
</dbReference>
<dbReference type="InterPro" id="IPR050661">
    <property type="entry name" value="BglG_antiterminators"/>
</dbReference>
<evidence type="ECO:0000256" key="2">
    <source>
        <dbReference type="ARBA" id="ARBA00022737"/>
    </source>
</evidence>
<dbReference type="Pfam" id="PF00874">
    <property type="entry name" value="PRD"/>
    <property type="match status" value="2"/>
</dbReference>
<reference evidence="8 9" key="1">
    <citation type="submission" date="2016-10" db="EMBL/GenBank/DDBJ databases">
        <authorList>
            <person name="de Groot N.N."/>
        </authorList>
    </citation>
    <scope>NUCLEOTIDE SEQUENCE [LARGE SCALE GENOMIC DNA]</scope>
    <source>
        <strain evidence="8 9">DSM 569</strain>
    </source>
</reference>
<evidence type="ECO:0000313" key="9">
    <source>
        <dbReference type="Proteomes" id="UP000183404"/>
    </source>
</evidence>
<gene>
    <name evidence="8" type="ORF">SAMN04244560_02196</name>
</gene>
<protein>
    <submittedName>
        <fullName evidence="8">Transcriptional antiterminator, BglG family</fullName>
    </submittedName>
</protein>
<dbReference type="PROSITE" id="PS51094">
    <property type="entry name" value="PTS_EIIA_TYPE_2"/>
    <property type="match status" value="1"/>
</dbReference>
<evidence type="ECO:0000313" key="8">
    <source>
        <dbReference type="EMBL" id="SDG34682.1"/>
    </source>
</evidence>
<name>A0A1G7THU6_THETY</name>
<dbReference type="Gene3D" id="3.40.930.10">
    <property type="entry name" value="Mannitol-specific EII, Chain A"/>
    <property type="match status" value="1"/>
</dbReference>
<dbReference type="CDD" id="cd00211">
    <property type="entry name" value="PTS_IIA_fru"/>
    <property type="match status" value="1"/>
</dbReference>
<keyword evidence="3" id="KW-0805">Transcription regulation</keyword>
<dbReference type="Gene3D" id="1.10.1790.10">
    <property type="entry name" value="PRD domain"/>
    <property type="match status" value="2"/>
</dbReference>
<dbReference type="InterPro" id="IPR003501">
    <property type="entry name" value="PTS_EIIB_2/3"/>
</dbReference>
<feature type="domain" description="PRD" evidence="7">
    <location>
        <begin position="316"/>
        <end position="423"/>
    </location>
</feature>
<dbReference type="InterPro" id="IPR036390">
    <property type="entry name" value="WH_DNA-bd_sf"/>
</dbReference>
<dbReference type="SUPFAM" id="SSF55804">
    <property type="entry name" value="Phoshotransferase/anion transport protein"/>
    <property type="match status" value="1"/>
</dbReference>